<dbReference type="AlphaFoldDB" id="A0A839E3Z7"/>
<protein>
    <recommendedName>
        <fullName evidence="1">SHOCT domain-containing protein</fullName>
    </recommendedName>
</protein>
<accession>A0A839E3Z7</accession>
<evidence type="ECO:0000259" key="1">
    <source>
        <dbReference type="Pfam" id="PF09851"/>
    </source>
</evidence>
<keyword evidence="3" id="KW-1185">Reference proteome</keyword>
<evidence type="ECO:0000313" key="2">
    <source>
        <dbReference type="EMBL" id="MBA8847399.1"/>
    </source>
</evidence>
<dbReference type="EMBL" id="JACGWX010000002">
    <property type="protein sequence ID" value="MBA8847399.1"/>
    <property type="molecule type" value="Genomic_DNA"/>
</dbReference>
<proteinExistence type="predicted"/>
<sequence>MTDSPLHQFTSHVAGKNAKVSIYADRVEWNVARGVSGAKVTAGIMTVGLSMLATGVKNGKAGSEMIPIKSITSVTTARDGMLNSRVSVITAGNTVDFRVSHAEAKTVQDTLTRLILGRPLDGQLAPAEPVAAAVAAPLVDVAAQLEKLASLRDAGVLTEEEFAAKKTELLARM</sequence>
<reference evidence="2 3" key="1">
    <citation type="submission" date="2020-07" db="EMBL/GenBank/DDBJ databases">
        <title>Sequencing the genomes of 1000 actinobacteria strains.</title>
        <authorList>
            <person name="Klenk H.-P."/>
        </authorList>
    </citation>
    <scope>NUCLEOTIDE SEQUENCE [LARGE SCALE GENOMIC DNA]</scope>
    <source>
        <strain evidence="2 3">DSM 19663</strain>
    </source>
</reference>
<name>A0A839E3Z7_9MICO</name>
<dbReference type="Proteomes" id="UP000585905">
    <property type="component" value="Unassembled WGS sequence"/>
</dbReference>
<organism evidence="2 3">
    <name type="scientific">Microcella alkalica</name>
    <dbReference type="NCBI Taxonomy" id="355930"/>
    <lineage>
        <taxon>Bacteria</taxon>
        <taxon>Bacillati</taxon>
        <taxon>Actinomycetota</taxon>
        <taxon>Actinomycetes</taxon>
        <taxon>Micrococcales</taxon>
        <taxon>Microbacteriaceae</taxon>
        <taxon>Microcella</taxon>
    </lineage>
</organism>
<dbReference type="RefSeq" id="WP_182490247.1">
    <property type="nucleotide sequence ID" value="NZ_JACGWX010000002.1"/>
</dbReference>
<evidence type="ECO:0000313" key="3">
    <source>
        <dbReference type="Proteomes" id="UP000585905"/>
    </source>
</evidence>
<comment type="caution">
    <text evidence="2">The sequence shown here is derived from an EMBL/GenBank/DDBJ whole genome shotgun (WGS) entry which is preliminary data.</text>
</comment>
<gene>
    <name evidence="2" type="ORF">FHX53_000984</name>
</gene>
<dbReference type="InterPro" id="IPR018649">
    <property type="entry name" value="SHOCT"/>
</dbReference>
<feature type="domain" description="SHOCT" evidence="1">
    <location>
        <begin position="143"/>
        <end position="170"/>
    </location>
</feature>
<dbReference type="Pfam" id="PF09851">
    <property type="entry name" value="SHOCT"/>
    <property type="match status" value="1"/>
</dbReference>